<dbReference type="Proteomes" id="UP000219452">
    <property type="component" value="Unassembled WGS sequence"/>
</dbReference>
<evidence type="ECO:0000256" key="1">
    <source>
        <dbReference type="SAM" id="Phobius"/>
    </source>
</evidence>
<accession>A0A286GP03</accession>
<gene>
    <name evidence="2" type="ORF">SAMN06269250_5560</name>
</gene>
<sequence length="128" mass="15150">MLKGTKLYSILFNKCPRCQEGDFFVSKSAYNLKQFDKMHEQCSHCHLRYSPEPGFFTGAMYVSYAYYVAFIISSFVLFNVILDIDLDYYLMVLLPSLLILTPFFFRLARRTWLNFFVSYNPDQRNVKA</sequence>
<keyword evidence="1" id="KW-0472">Membrane</keyword>
<protein>
    <submittedName>
        <fullName evidence="2">Uncharacterized conserved protein, DUF983 family</fullName>
    </submittedName>
</protein>
<dbReference type="EMBL" id="OCNH01000006">
    <property type="protein sequence ID" value="SOD96906.1"/>
    <property type="molecule type" value="Genomic_DNA"/>
</dbReference>
<dbReference type="RefSeq" id="WP_097130342.1">
    <property type="nucleotide sequence ID" value="NZ_OCNH01000006.1"/>
</dbReference>
<feature type="transmembrane region" description="Helical" evidence="1">
    <location>
        <begin position="64"/>
        <end position="82"/>
    </location>
</feature>
<dbReference type="OrthoDB" id="9790326at2"/>
<reference evidence="3" key="1">
    <citation type="submission" date="2017-09" db="EMBL/GenBank/DDBJ databases">
        <authorList>
            <person name="Varghese N."/>
            <person name="Submissions S."/>
        </authorList>
    </citation>
    <scope>NUCLEOTIDE SEQUENCE [LARGE SCALE GENOMIC DNA]</scope>
    <source>
        <strain evidence="3">DSM 29961</strain>
    </source>
</reference>
<keyword evidence="3" id="KW-1185">Reference proteome</keyword>
<dbReference type="AlphaFoldDB" id="A0A286GP03"/>
<keyword evidence="1" id="KW-0812">Transmembrane</keyword>
<name>A0A286GP03_9BACT</name>
<evidence type="ECO:0000313" key="2">
    <source>
        <dbReference type="EMBL" id="SOD96906.1"/>
    </source>
</evidence>
<dbReference type="InterPro" id="IPR009325">
    <property type="entry name" value="DUF983"/>
</dbReference>
<keyword evidence="1" id="KW-1133">Transmembrane helix</keyword>
<feature type="transmembrane region" description="Helical" evidence="1">
    <location>
        <begin position="88"/>
        <end position="108"/>
    </location>
</feature>
<organism evidence="2 3">
    <name type="scientific">Spirosoma fluviale</name>
    <dbReference type="NCBI Taxonomy" id="1597977"/>
    <lineage>
        <taxon>Bacteria</taxon>
        <taxon>Pseudomonadati</taxon>
        <taxon>Bacteroidota</taxon>
        <taxon>Cytophagia</taxon>
        <taxon>Cytophagales</taxon>
        <taxon>Cytophagaceae</taxon>
        <taxon>Spirosoma</taxon>
    </lineage>
</organism>
<evidence type="ECO:0000313" key="3">
    <source>
        <dbReference type="Proteomes" id="UP000219452"/>
    </source>
</evidence>
<dbReference type="Pfam" id="PF06170">
    <property type="entry name" value="DUF983"/>
    <property type="match status" value="1"/>
</dbReference>
<proteinExistence type="predicted"/>